<gene>
    <name evidence="1" type="ORF">BRSU_2121</name>
</gene>
<dbReference type="RefSeq" id="WP_167336130.1">
    <property type="nucleotide sequence ID" value="NZ_CVLB01000002.1"/>
</dbReference>
<accession>A0A0G4K912</accession>
<organism evidence="1 2">
    <name type="scientific">Brachyspira suanatina</name>
    <dbReference type="NCBI Taxonomy" id="381802"/>
    <lineage>
        <taxon>Bacteria</taxon>
        <taxon>Pseudomonadati</taxon>
        <taxon>Spirochaetota</taxon>
        <taxon>Spirochaetia</taxon>
        <taxon>Brachyspirales</taxon>
        <taxon>Brachyspiraceae</taxon>
        <taxon>Brachyspira</taxon>
    </lineage>
</organism>
<dbReference type="AlphaFoldDB" id="A0A0G4K912"/>
<dbReference type="Proteomes" id="UP000043763">
    <property type="component" value="Unassembled WGS sequence"/>
</dbReference>
<proteinExistence type="predicted"/>
<dbReference type="EMBL" id="CVLB01000002">
    <property type="protein sequence ID" value="CRF34591.1"/>
    <property type="molecule type" value="Genomic_DNA"/>
</dbReference>
<evidence type="ECO:0000313" key="1">
    <source>
        <dbReference type="EMBL" id="CRF34591.1"/>
    </source>
</evidence>
<sequence>MKTKEELVEFLNKKINNNQNLADVHNYIFLKAYLEDMIEKEKNEENQ</sequence>
<evidence type="ECO:0000313" key="2">
    <source>
        <dbReference type="Proteomes" id="UP000043763"/>
    </source>
</evidence>
<keyword evidence="2" id="KW-1185">Reference proteome</keyword>
<reference evidence="2" key="1">
    <citation type="submission" date="2015-04" db="EMBL/GenBank/DDBJ databases">
        <authorList>
            <person name="Mushtaq Mamoona"/>
        </authorList>
    </citation>
    <scope>NUCLEOTIDE SEQUENCE [LARGE SCALE GENOMIC DNA]</scope>
    <source>
        <strain evidence="2">AN4859/03</strain>
    </source>
</reference>
<name>A0A0G4K912_9SPIR</name>
<protein>
    <submittedName>
        <fullName evidence="1">Uncharacterized protein</fullName>
    </submittedName>
</protein>